<dbReference type="PANTHER" id="PTHR39188:SF3">
    <property type="entry name" value="STAGE IV SPORULATION PROTEIN FB"/>
    <property type="match status" value="1"/>
</dbReference>
<keyword evidence="7" id="KW-0479">Metal-binding</keyword>
<evidence type="ECO:0000256" key="5">
    <source>
        <dbReference type="ARBA" id="ARBA00022670"/>
    </source>
</evidence>
<feature type="domain" description="Peptidase M50" evidence="18">
    <location>
        <begin position="75"/>
        <end position="152"/>
    </location>
</feature>
<evidence type="ECO:0000256" key="4">
    <source>
        <dbReference type="ARBA" id="ARBA00022475"/>
    </source>
</evidence>
<dbReference type="InterPro" id="IPR046342">
    <property type="entry name" value="CBS_dom_sf"/>
</dbReference>
<dbReference type="InterPro" id="IPR008915">
    <property type="entry name" value="Peptidase_M50"/>
</dbReference>
<reference evidence="19" key="1">
    <citation type="submission" date="2022-05" db="EMBL/GenBank/DDBJ databases">
        <title>Jatrophihabitans sp. SB3-54 whole genome sequence.</title>
        <authorList>
            <person name="Suh M.K."/>
            <person name="Eom M.K."/>
            <person name="Kim J.S."/>
            <person name="Kim H.S."/>
            <person name="Do H.E."/>
            <person name="Shin Y.K."/>
            <person name="Lee J.-S."/>
        </authorList>
    </citation>
    <scope>NUCLEOTIDE SEQUENCE</scope>
    <source>
        <strain evidence="19">SB3-54</strain>
    </source>
</reference>
<gene>
    <name evidence="19" type="ORF">M6B22_09320</name>
</gene>
<keyword evidence="4" id="KW-1003">Cell membrane</keyword>
<evidence type="ECO:0000256" key="10">
    <source>
        <dbReference type="ARBA" id="ARBA00022833"/>
    </source>
</evidence>
<feature type="transmembrane region" description="Helical" evidence="16">
    <location>
        <begin position="200"/>
        <end position="221"/>
    </location>
</feature>
<feature type="domain" description="Peptidase M50" evidence="18">
    <location>
        <begin position="155"/>
        <end position="211"/>
    </location>
</feature>
<evidence type="ECO:0000256" key="9">
    <source>
        <dbReference type="ARBA" id="ARBA00022801"/>
    </source>
</evidence>
<dbReference type="InterPro" id="IPR000644">
    <property type="entry name" value="CBS_dom"/>
</dbReference>
<sequence>MPGPRGHRWWKDRTTDRRELTSMRLGRFAGIEARAHWSLLFIAFLVAQLLAVGILPAAAPGLPAAAYWLAGAASAVVFLASVLAHELAHAAIARRHDIPVERVTLWLLGGATELGHEAKTPRAEAAIAASGPITSLVLGGVFAGLAALASGAGLLTATLAWLAGVNLLLGVFNLLPAAPLDGGRLLRAALWRRYGDWTRATYASARAGSVLGALLIAWGLLQVFGGQLFGLWLALIGWFVLTAAAAERTVAAGKRLTGRTVRDLMTTPPAVAPSWWSVANFLAQADSTLVRSAVVPLVDFDGSPRSLLTMRDLQRVAPDDRDTTRLRDAARSRVPVLVLDPDTPASDVVLPLRARGGVAVVVEDARVVGTLSSVDITAAMMLAGLTDRGLTDRGLTDRGLTDRAEGPHPAGPSSTGVTEPAAGAGLTSNH</sequence>
<proteinExistence type="inferred from homology"/>
<comment type="similarity">
    <text evidence="3">Belongs to the peptidase M50B family.</text>
</comment>
<keyword evidence="8" id="KW-0677">Repeat</keyword>
<evidence type="ECO:0000259" key="17">
    <source>
        <dbReference type="Pfam" id="PF00571"/>
    </source>
</evidence>
<feature type="compositionally biased region" description="Basic and acidic residues" evidence="15">
    <location>
        <begin position="391"/>
        <end position="406"/>
    </location>
</feature>
<evidence type="ECO:0000256" key="16">
    <source>
        <dbReference type="SAM" id="Phobius"/>
    </source>
</evidence>
<keyword evidence="9" id="KW-0378">Hydrolase</keyword>
<evidence type="ECO:0000256" key="3">
    <source>
        <dbReference type="ARBA" id="ARBA00007931"/>
    </source>
</evidence>
<keyword evidence="14 16" id="KW-0472">Membrane</keyword>
<keyword evidence="20" id="KW-1185">Reference proteome</keyword>
<dbReference type="CDD" id="cd06164">
    <property type="entry name" value="S2P-M50_SpoIVFB_CBS"/>
    <property type="match status" value="1"/>
</dbReference>
<evidence type="ECO:0000256" key="11">
    <source>
        <dbReference type="ARBA" id="ARBA00022989"/>
    </source>
</evidence>
<feature type="domain" description="CBS" evidence="17">
    <location>
        <begin position="335"/>
        <end position="380"/>
    </location>
</feature>
<dbReference type="GO" id="GO:0008233">
    <property type="term" value="F:peptidase activity"/>
    <property type="evidence" value="ECO:0007669"/>
    <property type="project" value="UniProtKB-KW"/>
</dbReference>
<dbReference type="PIRSF" id="PIRSF006404">
    <property type="entry name" value="UCP006404_Pept_M50_CBS"/>
    <property type="match status" value="1"/>
</dbReference>
<keyword evidence="11 16" id="KW-1133">Transmembrane helix</keyword>
<evidence type="ECO:0000256" key="7">
    <source>
        <dbReference type="ARBA" id="ARBA00022723"/>
    </source>
</evidence>
<feature type="transmembrane region" description="Helical" evidence="16">
    <location>
        <begin position="227"/>
        <end position="246"/>
    </location>
</feature>
<dbReference type="GO" id="GO:0006508">
    <property type="term" value="P:proteolysis"/>
    <property type="evidence" value="ECO:0007669"/>
    <property type="project" value="UniProtKB-KW"/>
</dbReference>
<dbReference type="EMBL" id="CP097463">
    <property type="protein sequence ID" value="WAX58943.1"/>
    <property type="molecule type" value="Genomic_DNA"/>
</dbReference>
<evidence type="ECO:0000256" key="12">
    <source>
        <dbReference type="ARBA" id="ARBA00023049"/>
    </source>
</evidence>
<evidence type="ECO:0000259" key="18">
    <source>
        <dbReference type="Pfam" id="PF02163"/>
    </source>
</evidence>
<evidence type="ECO:0000256" key="15">
    <source>
        <dbReference type="SAM" id="MobiDB-lite"/>
    </source>
</evidence>
<evidence type="ECO:0000256" key="13">
    <source>
        <dbReference type="ARBA" id="ARBA00023122"/>
    </source>
</evidence>
<feature type="transmembrane region" description="Helical" evidence="16">
    <location>
        <begin position="125"/>
        <end position="147"/>
    </location>
</feature>
<name>A0ABY7K268_9ACTN</name>
<evidence type="ECO:0000313" key="20">
    <source>
        <dbReference type="Proteomes" id="UP001164693"/>
    </source>
</evidence>
<feature type="transmembrane region" description="Helical" evidence="16">
    <location>
        <begin position="37"/>
        <end position="59"/>
    </location>
</feature>
<feature type="region of interest" description="Disordered" evidence="15">
    <location>
        <begin position="391"/>
        <end position="430"/>
    </location>
</feature>
<evidence type="ECO:0000256" key="1">
    <source>
        <dbReference type="ARBA" id="ARBA00001947"/>
    </source>
</evidence>
<evidence type="ECO:0000256" key="2">
    <source>
        <dbReference type="ARBA" id="ARBA00004651"/>
    </source>
</evidence>
<dbReference type="InterPro" id="IPR016483">
    <property type="entry name" value="UCP006404_Pept_M50_CBS"/>
</dbReference>
<keyword evidence="13" id="KW-0129">CBS domain</keyword>
<organism evidence="19 20">
    <name type="scientific">Jatrophihabitans cynanchi</name>
    <dbReference type="NCBI Taxonomy" id="2944128"/>
    <lineage>
        <taxon>Bacteria</taxon>
        <taxon>Bacillati</taxon>
        <taxon>Actinomycetota</taxon>
        <taxon>Actinomycetes</taxon>
        <taxon>Jatrophihabitantales</taxon>
        <taxon>Jatrophihabitantaceae</taxon>
        <taxon>Jatrophihabitans</taxon>
    </lineage>
</organism>
<dbReference type="RefSeq" id="WP_269445484.1">
    <property type="nucleotide sequence ID" value="NZ_CP097463.1"/>
</dbReference>
<dbReference type="Pfam" id="PF00571">
    <property type="entry name" value="CBS"/>
    <property type="match status" value="1"/>
</dbReference>
<dbReference type="PANTHER" id="PTHR39188">
    <property type="entry name" value="MEMBRANE-ASSOCIATED ZINC METALLOPROTEASE M50B"/>
    <property type="match status" value="1"/>
</dbReference>
<evidence type="ECO:0000256" key="6">
    <source>
        <dbReference type="ARBA" id="ARBA00022692"/>
    </source>
</evidence>
<keyword evidence="12" id="KW-0482">Metalloprotease</keyword>
<feature type="transmembrane region" description="Helical" evidence="16">
    <location>
        <begin position="159"/>
        <end position="180"/>
    </location>
</feature>
<evidence type="ECO:0000313" key="19">
    <source>
        <dbReference type="EMBL" id="WAX58943.1"/>
    </source>
</evidence>
<accession>A0ABY7K268</accession>
<feature type="transmembrane region" description="Helical" evidence="16">
    <location>
        <begin position="65"/>
        <end position="85"/>
    </location>
</feature>
<keyword evidence="5 19" id="KW-0645">Protease</keyword>
<comment type="subcellular location">
    <subcellularLocation>
        <location evidence="2">Cell membrane</location>
        <topology evidence="2">Multi-pass membrane protein</topology>
    </subcellularLocation>
</comment>
<keyword evidence="6 16" id="KW-0812">Transmembrane</keyword>
<evidence type="ECO:0000256" key="8">
    <source>
        <dbReference type="ARBA" id="ARBA00022737"/>
    </source>
</evidence>
<keyword evidence="10" id="KW-0862">Zinc</keyword>
<dbReference type="Pfam" id="PF02163">
    <property type="entry name" value="Peptidase_M50"/>
    <property type="match status" value="2"/>
</dbReference>
<comment type="cofactor">
    <cofactor evidence="1">
        <name>Zn(2+)</name>
        <dbReference type="ChEBI" id="CHEBI:29105"/>
    </cofactor>
</comment>
<dbReference type="SUPFAM" id="SSF54631">
    <property type="entry name" value="CBS-domain pair"/>
    <property type="match status" value="1"/>
</dbReference>
<dbReference type="Proteomes" id="UP001164693">
    <property type="component" value="Chromosome"/>
</dbReference>
<protein>
    <submittedName>
        <fullName evidence="19">Site-2 protease family protein</fullName>
    </submittedName>
</protein>
<evidence type="ECO:0000256" key="14">
    <source>
        <dbReference type="ARBA" id="ARBA00023136"/>
    </source>
</evidence>
<dbReference type="Gene3D" id="3.10.580.10">
    <property type="entry name" value="CBS-domain"/>
    <property type="match status" value="1"/>
</dbReference>